<comment type="similarity">
    <text evidence="2">Belongs to the oxygen-dependent FAD-linked oxidoreductase family.</text>
</comment>
<evidence type="ECO:0000256" key="2">
    <source>
        <dbReference type="ARBA" id="ARBA00005466"/>
    </source>
</evidence>
<dbReference type="Pfam" id="PF01565">
    <property type="entry name" value="FAD_binding_4"/>
    <property type="match status" value="1"/>
</dbReference>
<comment type="caution">
    <text evidence="7">The sequence shown here is derived from an EMBL/GenBank/DDBJ whole genome shotgun (WGS) entry which is preliminary data.</text>
</comment>
<dbReference type="SUPFAM" id="SSF56176">
    <property type="entry name" value="FAD-binding/transporter-associated domain-like"/>
    <property type="match status" value="1"/>
</dbReference>
<evidence type="ECO:0000256" key="4">
    <source>
        <dbReference type="ARBA" id="ARBA00022827"/>
    </source>
</evidence>
<dbReference type="InterPro" id="IPR016169">
    <property type="entry name" value="FAD-bd_PCMH_sub2"/>
</dbReference>
<dbReference type="Gene3D" id="3.40.462.10">
    <property type="entry name" value="FAD-linked oxidases, C-terminal domain"/>
    <property type="match status" value="1"/>
</dbReference>
<organism evidence="7 8">
    <name type="scientific">Salinactinospora qingdaonensis</name>
    <dbReference type="NCBI Taxonomy" id="702744"/>
    <lineage>
        <taxon>Bacteria</taxon>
        <taxon>Bacillati</taxon>
        <taxon>Actinomycetota</taxon>
        <taxon>Actinomycetes</taxon>
        <taxon>Streptosporangiales</taxon>
        <taxon>Nocardiopsidaceae</taxon>
        <taxon>Salinactinospora</taxon>
    </lineage>
</organism>
<feature type="domain" description="FAD-binding PCMH-type" evidence="6">
    <location>
        <begin position="43"/>
        <end position="213"/>
    </location>
</feature>
<evidence type="ECO:0000256" key="1">
    <source>
        <dbReference type="ARBA" id="ARBA00001974"/>
    </source>
</evidence>
<name>A0ABP7FNG8_9ACTN</name>
<dbReference type="InterPro" id="IPR006094">
    <property type="entry name" value="Oxid_FAD_bind_N"/>
</dbReference>
<evidence type="ECO:0000313" key="7">
    <source>
        <dbReference type="EMBL" id="GAA3744244.1"/>
    </source>
</evidence>
<protein>
    <recommendedName>
        <fullName evidence="6">FAD-binding PCMH-type domain-containing protein</fullName>
    </recommendedName>
</protein>
<gene>
    <name evidence="7" type="ORF">GCM10022402_24900</name>
</gene>
<dbReference type="Pfam" id="PF09265">
    <property type="entry name" value="Cytokin-bind"/>
    <property type="match status" value="1"/>
</dbReference>
<dbReference type="SUPFAM" id="SSF55103">
    <property type="entry name" value="FAD-linked oxidases, C-terminal domain"/>
    <property type="match status" value="1"/>
</dbReference>
<proteinExistence type="inferred from homology"/>
<evidence type="ECO:0000256" key="5">
    <source>
        <dbReference type="ARBA" id="ARBA00023002"/>
    </source>
</evidence>
<dbReference type="Gene3D" id="3.30.43.10">
    <property type="entry name" value="Uridine Diphospho-n-acetylenolpyruvylglucosamine Reductase, domain 2"/>
    <property type="match status" value="1"/>
</dbReference>
<evidence type="ECO:0000313" key="8">
    <source>
        <dbReference type="Proteomes" id="UP001500908"/>
    </source>
</evidence>
<dbReference type="EMBL" id="BAABDD010000009">
    <property type="protein sequence ID" value="GAA3744244.1"/>
    <property type="molecule type" value="Genomic_DNA"/>
</dbReference>
<keyword evidence="5" id="KW-0560">Oxidoreductase</keyword>
<dbReference type="InterPro" id="IPR016166">
    <property type="entry name" value="FAD-bd_PCMH"/>
</dbReference>
<dbReference type="RefSeq" id="WP_344971115.1">
    <property type="nucleotide sequence ID" value="NZ_BAABDD010000009.1"/>
</dbReference>
<dbReference type="InterPro" id="IPR016170">
    <property type="entry name" value="Cytok_DH_C_sf"/>
</dbReference>
<dbReference type="InterPro" id="IPR015345">
    <property type="entry name" value="Cytokinin_DH_FAD/cytokin-bd"/>
</dbReference>
<dbReference type="PROSITE" id="PS51387">
    <property type="entry name" value="FAD_PCMH"/>
    <property type="match status" value="1"/>
</dbReference>
<dbReference type="PANTHER" id="PTHR13878:SF53">
    <property type="entry name" value="CYTOKININ DEHYDROGENASE 6"/>
    <property type="match status" value="1"/>
</dbReference>
<sequence>MALESQDTATTSPDPAALAALVEGEVSTDDATLAWAARDWGSIVQQRPRVVVRPASVADVVAVVGFAAEHGVSLAARGAGHSPFGQGQSDGLVLDMTSMAAVHRVDRDGVVVEAGARWSDVLAATVQAGLTPPTLTDYMHVTVGGTLAVGGIGGATHHYGTQVDTVRELDVVTGTGELHTCSPTHNRDLFDAVRGGLGQCGIVVRATITLVEAPPRTRRWQLYYDDFDRYLREQRAVVAEGRFDYVEGQIVPAAPETQARWRYMLEVAAYYGAAPHPGEPDEAALLGDLGDDRPSAEVVDSTYPEFAHRMAPAEEFLRTEGSWFHPHPWLNVFLPEQATGPLVSHVLEHTDLARDIGATGLLMLYPVRADRLRAPLVRVPEGELVFLFALLRTGDPYAVTDTARMIEANRDLYERAVAAGGCVYPANALAMTPQDWQRHFAGQWDRLAGARHRFDPAGVLCPGQRVFPGPAAPPTPDPQ</sequence>
<dbReference type="InterPro" id="IPR036318">
    <property type="entry name" value="FAD-bd_PCMH-like_sf"/>
</dbReference>
<dbReference type="InterPro" id="IPR016164">
    <property type="entry name" value="FAD-linked_Oxase-like_C"/>
</dbReference>
<comment type="cofactor">
    <cofactor evidence="1">
        <name>FAD</name>
        <dbReference type="ChEBI" id="CHEBI:57692"/>
    </cofactor>
</comment>
<dbReference type="InterPro" id="IPR016167">
    <property type="entry name" value="FAD-bd_PCMH_sub1"/>
</dbReference>
<dbReference type="Proteomes" id="UP001500908">
    <property type="component" value="Unassembled WGS sequence"/>
</dbReference>
<keyword evidence="3" id="KW-0285">Flavoprotein</keyword>
<dbReference type="Gene3D" id="3.30.465.10">
    <property type="match status" value="1"/>
</dbReference>
<keyword evidence="4" id="KW-0274">FAD</keyword>
<evidence type="ECO:0000256" key="3">
    <source>
        <dbReference type="ARBA" id="ARBA00022630"/>
    </source>
</evidence>
<dbReference type="PANTHER" id="PTHR13878">
    <property type="entry name" value="GULONOLACTONE OXIDASE"/>
    <property type="match status" value="1"/>
</dbReference>
<reference evidence="8" key="1">
    <citation type="journal article" date="2019" name="Int. J. Syst. Evol. Microbiol.">
        <title>The Global Catalogue of Microorganisms (GCM) 10K type strain sequencing project: providing services to taxonomists for standard genome sequencing and annotation.</title>
        <authorList>
            <consortium name="The Broad Institute Genomics Platform"/>
            <consortium name="The Broad Institute Genome Sequencing Center for Infectious Disease"/>
            <person name="Wu L."/>
            <person name="Ma J."/>
        </authorList>
    </citation>
    <scope>NUCLEOTIDE SEQUENCE [LARGE SCALE GENOMIC DNA]</scope>
    <source>
        <strain evidence="8">JCM 17137</strain>
    </source>
</reference>
<keyword evidence="8" id="KW-1185">Reference proteome</keyword>
<accession>A0ABP7FNG8</accession>
<dbReference type="InterPro" id="IPR050432">
    <property type="entry name" value="FAD-linked_Oxidoreductases_BP"/>
</dbReference>
<evidence type="ECO:0000259" key="6">
    <source>
        <dbReference type="PROSITE" id="PS51387"/>
    </source>
</evidence>